<dbReference type="FunFam" id="3.30.930.10:FF:000066">
    <property type="entry name" value="Proline--tRNA ligase"/>
    <property type="match status" value="1"/>
</dbReference>
<dbReference type="InterPro" id="IPR004500">
    <property type="entry name" value="Pro-tRNA-synth_IIa_bac-type"/>
</dbReference>
<dbReference type="PANTHER" id="PTHR42753:SF2">
    <property type="entry name" value="PROLINE--TRNA LIGASE"/>
    <property type="match status" value="1"/>
</dbReference>
<dbReference type="InterPro" id="IPR002316">
    <property type="entry name" value="Pro-tRNA-ligase_IIa"/>
</dbReference>
<evidence type="ECO:0000256" key="1">
    <source>
        <dbReference type="ARBA" id="ARBA00004496"/>
    </source>
</evidence>
<evidence type="ECO:0000256" key="12">
    <source>
        <dbReference type="HAMAP-Rule" id="MF_01569"/>
    </source>
</evidence>
<dbReference type="FunFam" id="3.30.930.10:FF:000065">
    <property type="entry name" value="Proline--tRNA ligase"/>
    <property type="match status" value="1"/>
</dbReference>
<dbReference type="OrthoDB" id="9809052at2"/>
<evidence type="ECO:0000256" key="4">
    <source>
        <dbReference type="ARBA" id="ARBA00022598"/>
    </source>
</evidence>
<dbReference type="Pfam" id="PF00587">
    <property type="entry name" value="tRNA-synt_2b"/>
    <property type="match status" value="1"/>
</dbReference>
<comment type="function">
    <text evidence="10 12">Catalyzes the attachment of proline to tRNA(Pro) in a two-step reaction: proline is first activated by ATP to form Pro-AMP and then transferred to the acceptor end of tRNA(Pro). As ProRS can inadvertently accommodate and process non-cognate amino acids such as alanine and cysteine, to avoid such errors it has two additional distinct editing activities against alanine. One activity is designated as 'pretransfer' editing and involves the tRNA(Pro)-independent hydrolysis of activated Ala-AMP. The other activity is designated 'posttransfer' editing and involves deacylation of mischarged Ala-tRNA(Pro). The misacylated Cys-tRNA(Pro) is not edited by ProRS.</text>
</comment>
<keyword evidence="8 12" id="KW-0030">Aminoacyl-tRNA synthetase</keyword>
<comment type="similarity">
    <text evidence="11 12">Belongs to the class-II aminoacyl-tRNA synthetase family. ProS type 1 subfamily.</text>
</comment>
<keyword evidence="3 12" id="KW-0963">Cytoplasm</keyword>
<dbReference type="InterPro" id="IPR033730">
    <property type="entry name" value="ProRS_core_prok"/>
</dbReference>
<keyword evidence="4 12" id="KW-0436">Ligase</keyword>
<dbReference type="InterPro" id="IPR006195">
    <property type="entry name" value="aa-tRNA-synth_II"/>
</dbReference>
<dbReference type="AlphaFoldDB" id="A0A1G6EK72"/>
<dbReference type="GO" id="GO:0005829">
    <property type="term" value="C:cytosol"/>
    <property type="evidence" value="ECO:0007669"/>
    <property type="project" value="TreeGrafter"/>
</dbReference>
<dbReference type="CDD" id="cd00861">
    <property type="entry name" value="ProRS_anticodon_short"/>
    <property type="match status" value="1"/>
</dbReference>
<keyword evidence="5 12" id="KW-0547">Nucleotide-binding</keyword>
<proteinExistence type="inferred from homology"/>
<evidence type="ECO:0000256" key="7">
    <source>
        <dbReference type="ARBA" id="ARBA00022917"/>
    </source>
</evidence>
<comment type="subcellular location">
    <subcellularLocation>
        <location evidence="1 12">Cytoplasm</location>
    </subcellularLocation>
</comment>
<dbReference type="SUPFAM" id="SSF55826">
    <property type="entry name" value="YbaK/ProRS associated domain"/>
    <property type="match status" value="1"/>
</dbReference>
<sequence length="580" mass="65000">MRWSKYYLPTLKEHPAEAEVVSHRLLMRAGMIRKLTSGIYTYLPLGLRCLDKIARIVREEMNRAGALEVFMPMVQPADLWKESGRWVVYGKELLRIQDRHGRDYCLGPTHEEVITDLIRGEIRSYRQLPVNLYQIQTKYRDEIRPRFGLMRGREFIMKDAYSFDRDDEGADASYRAMYDAYMRTFTRFGMVFRAVEADSGAIGGSFSHEFMVLASTGEDTIAVCTACDFAANLEKAEAVLRGVGDETQAPPMEQVATPDKHTVEDVAEFLGVEPARILKTLLYEVDGRPVAAVIRGDRELNEIKLKNVLDANELNLATPEQVQAWTKAPVGFAGPVDLHVDAIWADREVGMSRDWISGANLPDTHLRHVDPARDAVIAGYVDLRQVTAEDPCPRCGAALQLPKGIEVGHVFKLGTKYSEAMGARYLDENGKEQLIIMGCYGIGVSRIMAACLEQNNDENGALFPPPIAPFQIELILLNSKNQELLAQATALHDRLEAMGFEVLLDDRDERPGVKFKDADLIGLPGQLILGEKGLARGVLEAKNRKTGERTELALEDLETHVRQWWQGILKDWGLDEGKAS</sequence>
<dbReference type="GO" id="GO:0004827">
    <property type="term" value="F:proline-tRNA ligase activity"/>
    <property type="evidence" value="ECO:0007669"/>
    <property type="project" value="UniProtKB-UniRule"/>
</dbReference>
<protein>
    <recommendedName>
        <fullName evidence="12">Proline--tRNA ligase</fullName>
        <ecNumber evidence="12">6.1.1.15</ecNumber>
    </recommendedName>
    <alternativeName>
        <fullName evidence="12">Prolyl-tRNA synthetase</fullName>
        <shortName evidence="12">ProRS</shortName>
    </alternativeName>
</protein>
<dbReference type="GO" id="GO:0005524">
    <property type="term" value="F:ATP binding"/>
    <property type="evidence" value="ECO:0007669"/>
    <property type="project" value="UniProtKB-UniRule"/>
</dbReference>
<evidence type="ECO:0000256" key="10">
    <source>
        <dbReference type="ARBA" id="ARBA00053664"/>
    </source>
</evidence>
<dbReference type="InterPro" id="IPR044140">
    <property type="entry name" value="ProRS_anticodon_short"/>
</dbReference>
<dbReference type="CDD" id="cd00779">
    <property type="entry name" value="ProRS_core_prok"/>
    <property type="match status" value="1"/>
</dbReference>
<dbReference type="PROSITE" id="PS50862">
    <property type="entry name" value="AA_TRNA_LIGASE_II"/>
    <property type="match status" value="1"/>
</dbReference>
<evidence type="ECO:0000313" key="15">
    <source>
        <dbReference type="Proteomes" id="UP000198771"/>
    </source>
</evidence>
<dbReference type="Gene3D" id="3.30.930.10">
    <property type="entry name" value="Bira Bifunctional Protein, Domain 2"/>
    <property type="match status" value="2"/>
</dbReference>
<dbReference type="InterPro" id="IPR036754">
    <property type="entry name" value="YbaK/aa-tRNA-synt-asso_dom_sf"/>
</dbReference>
<dbReference type="PRINTS" id="PR01046">
    <property type="entry name" value="TRNASYNTHPRO"/>
</dbReference>
<dbReference type="GO" id="GO:0002161">
    <property type="term" value="F:aminoacyl-tRNA deacylase activity"/>
    <property type="evidence" value="ECO:0007669"/>
    <property type="project" value="InterPro"/>
</dbReference>
<dbReference type="InterPro" id="IPR045864">
    <property type="entry name" value="aa-tRNA-synth_II/BPL/LPL"/>
</dbReference>
<dbReference type="InterPro" id="IPR036621">
    <property type="entry name" value="Anticodon-bd_dom_sf"/>
</dbReference>
<keyword evidence="7 12" id="KW-0648">Protein biosynthesis</keyword>
<dbReference type="NCBIfam" id="TIGR00409">
    <property type="entry name" value="proS_fam_II"/>
    <property type="match status" value="1"/>
</dbReference>
<dbReference type="InterPro" id="IPR050062">
    <property type="entry name" value="Pro-tRNA_synthetase"/>
</dbReference>
<evidence type="ECO:0000256" key="5">
    <source>
        <dbReference type="ARBA" id="ARBA00022741"/>
    </source>
</evidence>
<keyword evidence="6 12" id="KW-0067">ATP-binding</keyword>
<comment type="subunit">
    <text evidence="2 12">Homodimer.</text>
</comment>
<dbReference type="CDD" id="cd04334">
    <property type="entry name" value="ProRS-INS"/>
    <property type="match status" value="1"/>
</dbReference>
<evidence type="ECO:0000259" key="13">
    <source>
        <dbReference type="PROSITE" id="PS50862"/>
    </source>
</evidence>
<dbReference type="Proteomes" id="UP000198771">
    <property type="component" value="Unassembled WGS sequence"/>
</dbReference>
<dbReference type="InterPro" id="IPR023717">
    <property type="entry name" value="Pro-tRNA-Synthase_IIa_type1"/>
</dbReference>
<evidence type="ECO:0000256" key="8">
    <source>
        <dbReference type="ARBA" id="ARBA00023146"/>
    </source>
</evidence>
<dbReference type="STRING" id="617002.SAMN05660653_02906"/>
<evidence type="ECO:0000256" key="11">
    <source>
        <dbReference type="ARBA" id="ARBA00060755"/>
    </source>
</evidence>
<dbReference type="EMBL" id="FMXO01000019">
    <property type="protein sequence ID" value="SDB57851.1"/>
    <property type="molecule type" value="Genomic_DNA"/>
</dbReference>
<gene>
    <name evidence="12" type="primary">proS</name>
    <name evidence="14" type="ORF">SAMN05660653_02906</name>
</gene>
<evidence type="ECO:0000313" key="14">
    <source>
        <dbReference type="EMBL" id="SDB57851.1"/>
    </source>
</evidence>
<dbReference type="NCBIfam" id="NF006625">
    <property type="entry name" value="PRK09194.1"/>
    <property type="match status" value="1"/>
</dbReference>
<dbReference type="Gene3D" id="3.40.50.800">
    <property type="entry name" value="Anticodon-binding domain"/>
    <property type="match status" value="1"/>
</dbReference>
<dbReference type="EC" id="6.1.1.15" evidence="12"/>
<dbReference type="GO" id="GO:0006433">
    <property type="term" value="P:prolyl-tRNA aminoacylation"/>
    <property type="evidence" value="ECO:0007669"/>
    <property type="project" value="UniProtKB-UniRule"/>
</dbReference>
<dbReference type="PIRSF" id="PIRSF001535">
    <property type="entry name" value="ProRS_1"/>
    <property type="match status" value="1"/>
</dbReference>
<organism evidence="14 15">
    <name type="scientific">Desulfonatronum thiosulfatophilum</name>
    <dbReference type="NCBI Taxonomy" id="617002"/>
    <lineage>
        <taxon>Bacteria</taxon>
        <taxon>Pseudomonadati</taxon>
        <taxon>Thermodesulfobacteriota</taxon>
        <taxon>Desulfovibrionia</taxon>
        <taxon>Desulfovibrionales</taxon>
        <taxon>Desulfonatronaceae</taxon>
        <taxon>Desulfonatronum</taxon>
    </lineage>
</organism>
<evidence type="ECO:0000256" key="9">
    <source>
        <dbReference type="ARBA" id="ARBA00047671"/>
    </source>
</evidence>
<comment type="domain">
    <text evidence="12">Consists of three domains: the N-terminal catalytic domain, the editing domain and the C-terminal anticodon-binding domain.</text>
</comment>
<dbReference type="PANTHER" id="PTHR42753">
    <property type="entry name" value="MITOCHONDRIAL RIBOSOME PROTEIN L39/PROLYL-TRNA LIGASE FAMILY MEMBER"/>
    <property type="match status" value="1"/>
</dbReference>
<dbReference type="SUPFAM" id="SSF55681">
    <property type="entry name" value="Class II aaRS and biotin synthetases"/>
    <property type="match status" value="1"/>
</dbReference>
<name>A0A1G6EK72_9BACT</name>
<dbReference type="InterPro" id="IPR002314">
    <property type="entry name" value="aa-tRNA-synt_IIb"/>
</dbReference>
<evidence type="ECO:0000256" key="2">
    <source>
        <dbReference type="ARBA" id="ARBA00011738"/>
    </source>
</evidence>
<evidence type="ECO:0000256" key="3">
    <source>
        <dbReference type="ARBA" id="ARBA00022490"/>
    </source>
</evidence>
<dbReference type="InterPro" id="IPR007214">
    <property type="entry name" value="YbaK/aa-tRNA-synth-assoc-dom"/>
</dbReference>
<dbReference type="HAMAP" id="MF_01569">
    <property type="entry name" value="Pro_tRNA_synth_type1"/>
    <property type="match status" value="1"/>
</dbReference>
<evidence type="ECO:0000256" key="6">
    <source>
        <dbReference type="ARBA" id="ARBA00022840"/>
    </source>
</evidence>
<accession>A0A1G6EK72</accession>
<dbReference type="RefSeq" id="WP_092123340.1">
    <property type="nucleotide sequence ID" value="NZ_FMXO01000019.1"/>
</dbReference>
<reference evidence="14 15" key="1">
    <citation type="submission" date="2016-10" db="EMBL/GenBank/DDBJ databases">
        <authorList>
            <person name="de Groot N.N."/>
        </authorList>
    </citation>
    <scope>NUCLEOTIDE SEQUENCE [LARGE SCALE GENOMIC DNA]</scope>
    <source>
        <strain evidence="14 15">ASO4-2</strain>
    </source>
</reference>
<dbReference type="Pfam" id="PF03129">
    <property type="entry name" value="HGTP_anticodon"/>
    <property type="match status" value="1"/>
</dbReference>
<comment type="catalytic activity">
    <reaction evidence="9 12">
        <text>tRNA(Pro) + L-proline + ATP = L-prolyl-tRNA(Pro) + AMP + diphosphate</text>
        <dbReference type="Rhea" id="RHEA:14305"/>
        <dbReference type="Rhea" id="RHEA-COMP:9700"/>
        <dbReference type="Rhea" id="RHEA-COMP:9702"/>
        <dbReference type="ChEBI" id="CHEBI:30616"/>
        <dbReference type="ChEBI" id="CHEBI:33019"/>
        <dbReference type="ChEBI" id="CHEBI:60039"/>
        <dbReference type="ChEBI" id="CHEBI:78442"/>
        <dbReference type="ChEBI" id="CHEBI:78532"/>
        <dbReference type="ChEBI" id="CHEBI:456215"/>
        <dbReference type="EC" id="6.1.1.15"/>
    </reaction>
</comment>
<keyword evidence="15" id="KW-1185">Reference proteome</keyword>
<dbReference type="SUPFAM" id="SSF52954">
    <property type="entry name" value="Class II aaRS ABD-related"/>
    <property type="match status" value="1"/>
</dbReference>
<dbReference type="InterPro" id="IPR004154">
    <property type="entry name" value="Anticodon-bd"/>
</dbReference>
<feature type="domain" description="Aminoacyl-transfer RNA synthetases class-II family profile" evidence="13">
    <location>
        <begin position="38"/>
        <end position="464"/>
    </location>
</feature>
<dbReference type="Pfam" id="PF04073">
    <property type="entry name" value="tRNA_edit"/>
    <property type="match status" value="1"/>
</dbReference>